<evidence type="ECO:0000256" key="8">
    <source>
        <dbReference type="ARBA" id="ARBA00022989"/>
    </source>
</evidence>
<gene>
    <name evidence="15" type="primary">modB</name>
    <name evidence="15" type="ORF">F7P68_0002135</name>
    <name evidence="14" type="ORF">SN16_12400</name>
</gene>
<keyword evidence="10 11" id="KW-0472">Membrane</keyword>
<dbReference type="OrthoDB" id="9795403at2"/>
<feature type="transmembrane region" description="Helical" evidence="11">
    <location>
        <begin position="20"/>
        <end position="43"/>
    </location>
</feature>
<dbReference type="EMBL" id="JXII01000011">
    <property type="protein sequence ID" value="KIH69711.1"/>
    <property type="molecule type" value="Genomic_DNA"/>
</dbReference>
<dbReference type="GeneID" id="77846343"/>
<evidence type="ECO:0000256" key="7">
    <source>
        <dbReference type="ARBA" id="ARBA00022692"/>
    </source>
</evidence>
<accession>A0A0C2HJE3</accession>
<evidence type="ECO:0000256" key="10">
    <source>
        <dbReference type="ARBA" id="ARBA00023136"/>
    </source>
</evidence>
<evidence type="ECO:0000256" key="11">
    <source>
        <dbReference type="RuleBase" id="RU363032"/>
    </source>
</evidence>
<sequence>MDSLFSNITFEEFLDPIRLSVRVSILAFIIVLILGTIIGKWMVDIKFPGKSIVETLIMLPLVLPPTVIGFLLIVLLGNNSLIGGWIAFIFKQPIIFTWYAAVVASAVVAFPLMYQSAKAGFQNVDKDIEEAAKVDGAGRFQTFFTISIPLASKALMAGGILSFARALGEFGATLMFAGNIPGKTQTVPTAIYIALDSGKMTLAWMWVITIVIISFIMLFIVRTRSSNI</sequence>
<name>A0A0C2HJE3_9STAP</name>
<keyword evidence="7 11" id="KW-0812">Transmembrane</keyword>
<dbReference type="Proteomes" id="UP000527860">
    <property type="component" value="Unassembled WGS sequence"/>
</dbReference>
<feature type="transmembrane region" description="Helical" evidence="11">
    <location>
        <begin position="203"/>
        <end position="221"/>
    </location>
</feature>
<dbReference type="SUPFAM" id="SSF161098">
    <property type="entry name" value="MetI-like"/>
    <property type="match status" value="1"/>
</dbReference>
<reference evidence="15" key="3">
    <citation type="submission" date="2022-12" db="EMBL/GenBank/DDBJ databases">
        <title>Genome analysis and biological profiling of marine Salinicoccus roseus MOSEL-ME25.</title>
        <authorList>
            <person name="Mirza F.T."/>
            <person name="Xie Y."/>
            <person name="Shinwari Z.K."/>
        </authorList>
    </citation>
    <scope>NUCLEOTIDE SEQUENCE</scope>
    <source>
        <strain evidence="15">MOSEL-ME25</strain>
    </source>
</reference>
<dbReference type="STRING" id="45670.SN16_12400"/>
<dbReference type="InterPro" id="IPR011867">
    <property type="entry name" value="ModB_ABC"/>
</dbReference>
<dbReference type="PANTHER" id="PTHR30183:SF3">
    <property type="entry name" value="MOLYBDENUM TRANSPORT SYSTEM PERMEASE PROTEIN MODB"/>
    <property type="match status" value="1"/>
</dbReference>
<comment type="caution">
    <text evidence="14">The sequence shown here is derived from an EMBL/GenBank/DDBJ whole genome shotgun (WGS) entry which is preliminary data.</text>
</comment>
<keyword evidence="17" id="KW-1185">Reference proteome</keyword>
<dbReference type="GO" id="GO:0015098">
    <property type="term" value="F:molybdate ion transmembrane transporter activity"/>
    <property type="evidence" value="ECO:0007669"/>
    <property type="project" value="UniProtKB-UniRule"/>
</dbReference>
<dbReference type="Gene3D" id="1.10.3720.10">
    <property type="entry name" value="MetI-like"/>
    <property type="match status" value="1"/>
</dbReference>
<evidence type="ECO:0000313" key="17">
    <source>
        <dbReference type="Proteomes" id="UP000527860"/>
    </source>
</evidence>
<dbReference type="Proteomes" id="UP000031546">
    <property type="component" value="Unassembled WGS sequence"/>
</dbReference>
<evidence type="ECO:0000256" key="4">
    <source>
        <dbReference type="ARBA" id="ARBA00022475"/>
    </source>
</evidence>
<reference evidence="15" key="2">
    <citation type="submission" date="2020-04" db="EMBL/GenBank/DDBJ databases">
        <authorList>
            <person name="Tanveer F."/>
            <person name="Xie Y."/>
            <person name="Shinwari Z.K."/>
        </authorList>
    </citation>
    <scope>NUCLEOTIDE SEQUENCE</scope>
    <source>
        <strain evidence="15">MOSEL-ME25</strain>
    </source>
</reference>
<evidence type="ECO:0000313" key="16">
    <source>
        <dbReference type="Proteomes" id="UP000031546"/>
    </source>
</evidence>
<dbReference type="PROSITE" id="PS50928">
    <property type="entry name" value="ABC_TM1"/>
    <property type="match status" value="1"/>
</dbReference>
<comment type="function">
    <text evidence="12">Part of the binding-protein-dependent transport system for molybdenum; probably responsible for the translocation of the substrate across the membrane.</text>
</comment>
<evidence type="ECO:0000256" key="12">
    <source>
        <dbReference type="RuleBase" id="RU365097"/>
    </source>
</evidence>
<dbReference type="Pfam" id="PF00528">
    <property type="entry name" value="BPD_transp_1"/>
    <property type="match status" value="1"/>
</dbReference>
<keyword evidence="9" id="KW-0921">Nickel transport</keyword>
<dbReference type="NCBIfam" id="TIGR02141">
    <property type="entry name" value="modB_ABC"/>
    <property type="match status" value="1"/>
</dbReference>
<evidence type="ECO:0000313" key="15">
    <source>
        <dbReference type="EMBL" id="MDB0579337.1"/>
    </source>
</evidence>
<evidence type="ECO:0000313" key="14">
    <source>
        <dbReference type="EMBL" id="KIH69711.1"/>
    </source>
</evidence>
<dbReference type="GO" id="GO:0005886">
    <property type="term" value="C:plasma membrane"/>
    <property type="evidence" value="ECO:0007669"/>
    <property type="project" value="UniProtKB-SubCell"/>
</dbReference>
<keyword evidence="4 12" id="KW-1003">Cell membrane</keyword>
<feature type="domain" description="ABC transmembrane type-1" evidence="13">
    <location>
        <begin position="17"/>
        <end position="221"/>
    </location>
</feature>
<keyword evidence="3 11" id="KW-0813">Transport</keyword>
<comment type="similarity">
    <text evidence="2 12">Belongs to the binding-protein-dependent transport system permease family. CysTW subfamily.</text>
</comment>
<dbReference type="PANTHER" id="PTHR30183">
    <property type="entry name" value="MOLYBDENUM TRANSPORT SYSTEM PERMEASE PROTEIN MODB"/>
    <property type="match status" value="1"/>
</dbReference>
<reference evidence="14 16" key="1">
    <citation type="submission" date="2015-01" db="EMBL/GenBank/DDBJ databases">
        <title>Genome sequences of high lactate-tolerant strain Salinicoccus roseus W12 with industrial interest.</title>
        <authorList>
            <person name="Wang H."/>
            <person name="Yu B."/>
        </authorList>
    </citation>
    <scope>NUCLEOTIDE SEQUENCE [LARGE SCALE GENOMIC DNA]</scope>
    <source>
        <strain evidence="14 16">W12</strain>
    </source>
</reference>
<dbReference type="AlphaFoldDB" id="A0A0C2HJE3"/>
<evidence type="ECO:0000256" key="9">
    <source>
        <dbReference type="ARBA" id="ARBA00023112"/>
    </source>
</evidence>
<evidence type="ECO:0000259" key="13">
    <source>
        <dbReference type="PROSITE" id="PS50928"/>
    </source>
</evidence>
<evidence type="ECO:0000256" key="2">
    <source>
        <dbReference type="ARBA" id="ARBA00007069"/>
    </source>
</evidence>
<protein>
    <recommendedName>
        <fullName evidence="12">Molybdenum transport system permease</fullName>
    </recommendedName>
</protein>
<keyword evidence="6" id="KW-0533">Nickel</keyword>
<dbReference type="GO" id="GO:0015675">
    <property type="term" value="P:nickel cation transport"/>
    <property type="evidence" value="ECO:0007669"/>
    <property type="project" value="UniProtKB-KW"/>
</dbReference>
<dbReference type="InterPro" id="IPR000515">
    <property type="entry name" value="MetI-like"/>
</dbReference>
<evidence type="ECO:0000256" key="5">
    <source>
        <dbReference type="ARBA" id="ARBA00022505"/>
    </source>
</evidence>
<keyword evidence="8 11" id="KW-1133">Transmembrane helix</keyword>
<proteinExistence type="inferred from homology"/>
<evidence type="ECO:0000256" key="1">
    <source>
        <dbReference type="ARBA" id="ARBA00004651"/>
    </source>
</evidence>
<keyword evidence="9" id="KW-0406">Ion transport</keyword>
<comment type="subcellular location">
    <subcellularLocation>
        <location evidence="1 11">Cell membrane</location>
        <topology evidence="1 11">Multi-pass membrane protein</topology>
    </subcellularLocation>
</comment>
<evidence type="ECO:0000256" key="6">
    <source>
        <dbReference type="ARBA" id="ARBA00022596"/>
    </source>
</evidence>
<evidence type="ECO:0000256" key="3">
    <source>
        <dbReference type="ARBA" id="ARBA00022448"/>
    </source>
</evidence>
<dbReference type="CDD" id="cd06261">
    <property type="entry name" value="TM_PBP2"/>
    <property type="match status" value="1"/>
</dbReference>
<comment type="caution">
    <text evidence="12">Lacks conserved residue(s) required for the propagation of feature annotation.</text>
</comment>
<dbReference type="EMBL" id="JABEVU030000001">
    <property type="protein sequence ID" value="MDB0579337.1"/>
    <property type="molecule type" value="Genomic_DNA"/>
</dbReference>
<organism evidence="14 16">
    <name type="scientific">Salinicoccus roseus</name>
    <dbReference type="NCBI Taxonomy" id="45670"/>
    <lineage>
        <taxon>Bacteria</taxon>
        <taxon>Bacillati</taxon>
        <taxon>Bacillota</taxon>
        <taxon>Bacilli</taxon>
        <taxon>Bacillales</taxon>
        <taxon>Staphylococcaceae</taxon>
        <taxon>Salinicoccus</taxon>
    </lineage>
</organism>
<dbReference type="InterPro" id="IPR035906">
    <property type="entry name" value="MetI-like_sf"/>
</dbReference>
<keyword evidence="5 12" id="KW-0500">Molybdenum</keyword>
<feature type="transmembrane region" description="Helical" evidence="11">
    <location>
        <begin position="96"/>
        <end position="114"/>
    </location>
</feature>
<dbReference type="RefSeq" id="WP_040106951.1">
    <property type="nucleotide sequence ID" value="NZ_JABEVU030000001.1"/>
</dbReference>